<dbReference type="GO" id="GO:0004694">
    <property type="term" value="F:eukaryotic translation initiation factor 2alpha kinase activity"/>
    <property type="evidence" value="ECO:0007669"/>
    <property type="project" value="TreeGrafter"/>
</dbReference>
<evidence type="ECO:0000256" key="3">
    <source>
        <dbReference type="ARBA" id="ARBA00022777"/>
    </source>
</evidence>
<feature type="region of interest" description="Disordered" evidence="6">
    <location>
        <begin position="1022"/>
        <end position="1044"/>
    </location>
</feature>
<dbReference type="InterPro" id="IPR011009">
    <property type="entry name" value="Kinase-like_dom_sf"/>
</dbReference>
<dbReference type="InterPro" id="IPR000719">
    <property type="entry name" value="Prot_kinase_dom"/>
</dbReference>
<dbReference type="PANTHER" id="PTHR11042:SF187">
    <property type="entry name" value="EUKARYOTIC TRANSLATION INITIATION FACTOR 2-ALPHA KINASE 2"/>
    <property type="match status" value="1"/>
</dbReference>
<evidence type="ECO:0000259" key="7">
    <source>
        <dbReference type="PROSITE" id="PS50011"/>
    </source>
</evidence>
<dbReference type="Gene3D" id="1.10.510.10">
    <property type="entry name" value="Transferase(Phosphotransferase) domain 1"/>
    <property type="match status" value="1"/>
</dbReference>
<keyword evidence="1" id="KW-0808">Transferase</keyword>
<evidence type="ECO:0000256" key="6">
    <source>
        <dbReference type="SAM" id="MobiDB-lite"/>
    </source>
</evidence>
<dbReference type="EMBL" id="JAGMVJ010000020">
    <property type="protein sequence ID" value="KAH7075051.1"/>
    <property type="molecule type" value="Genomic_DNA"/>
</dbReference>
<feature type="compositionally biased region" description="Polar residues" evidence="6">
    <location>
        <begin position="691"/>
        <end position="700"/>
    </location>
</feature>
<dbReference type="PROSITE" id="PS00108">
    <property type="entry name" value="PROTEIN_KINASE_ST"/>
    <property type="match status" value="1"/>
</dbReference>
<feature type="region of interest" description="Disordered" evidence="6">
    <location>
        <begin position="1"/>
        <end position="430"/>
    </location>
</feature>
<feature type="region of interest" description="Disordered" evidence="6">
    <location>
        <begin position="459"/>
        <end position="489"/>
    </location>
</feature>
<feature type="compositionally biased region" description="Polar residues" evidence="6">
    <location>
        <begin position="205"/>
        <end position="214"/>
    </location>
</feature>
<dbReference type="Gene3D" id="3.30.200.20">
    <property type="entry name" value="Phosphorylase Kinase, domain 1"/>
    <property type="match status" value="1"/>
</dbReference>
<evidence type="ECO:0000313" key="8">
    <source>
        <dbReference type="EMBL" id="KAH7075051.1"/>
    </source>
</evidence>
<dbReference type="PANTHER" id="PTHR11042">
    <property type="entry name" value="EUKARYOTIC TRANSLATION INITIATION FACTOR 2-ALPHA KINASE EIF2-ALPHA KINASE -RELATED"/>
    <property type="match status" value="1"/>
</dbReference>
<evidence type="ECO:0000256" key="5">
    <source>
        <dbReference type="ARBA" id="ARBA00037982"/>
    </source>
</evidence>
<keyword evidence="4" id="KW-0067">ATP-binding</keyword>
<feature type="compositionally biased region" description="Basic and acidic residues" evidence="6">
    <location>
        <begin position="164"/>
        <end position="174"/>
    </location>
</feature>
<organism evidence="8 9">
    <name type="scientific">Paraphoma chrysanthemicola</name>
    <dbReference type="NCBI Taxonomy" id="798071"/>
    <lineage>
        <taxon>Eukaryota</taxon>
        <taxon>Fungi</taxon>
        <taxon>Dikarya</taxon>
        <taxon>Ascomycota</taxon>
        <taxon>Pezizomycotina</taxon>
        <taxon>Dothideomycetes</taxon>
        <taxon>Pleosporomycetidae</taxon>
        <taxon>Pleosporales</taxon>
        <taxon>Pleosporineae</taxon>
        <taxon>Phaeosphaeriaceae</taxon>
        <taxon>Paraphoma</taxon>
    </lineage>
</organism>
<sequence length="1157" mass="125803">MDFGCSPHREGGTLHLPSPTHPHSYRLDGAHFSHLQQLRRSLSRSPSKTSRFQLRTSDSPRSPLSSGLARAFSPKSYTPTSPTAKYPESPLAQAAPATKRFSLRRSAPFRASPRTRTSKSKSPRRPLGDSTDTGNATSAMTRHTQGQENTPRRPSADSPESMDTDQRPVNDKPIKFAFAQSRPDLSPAPPAKSSPLKRNDGLMNLSGSTGSSPTAKRRSVHGASSLGVDFESIFDQPQNSRNTTDESSRVYNDTNTNHFSPSNNFPNTPVRRTTSLRKSTLSQRVSNTPRAKPGYDGEFALPGAAASKTRNRMSLDSSLGQSTTPAHTPFSKSTFDAGRMGLPQPSRGSFGGPPPHPLSYAQHAQTPSSASSSVHGDTPMAPPRASVFGFPQAAPAAPSQHFSRSLPIGIGRPQQPSESGDGSQSSFDTPFKVEPQAQISHSTGLLSKKNRNVDEPAAGAGLYVMPDTPSKRQSFPPAAADRSHNLDTPLVKRKGSLFGESARPQHQFGTPSTPFSANVSQFSIDSFPKRASIFGNTGGSLQRRGSFISIDGDDDAQPDTQSPTANRMTDSQSSADDMPPTPTKPSGGSSRRSKESSLRRKTFRSRPSIGTDTFAAPDIESRPTSKFTPVKAEPRFLGLDESSSDDEPHAPISESPSANVPPFPRDRLLRQSNKLGRPSPIPRRALRRASHTSSNKSNANTRIAAGASFGTPSPQTPQEPFGALDASRLSISGHRRDSHPFAQSLSALPPATPTTPRDNHFFHSVQGVIPIGLTKNDVDESLAERFHEVKQLDGGEGEFSTVYRVSKPVKVSPSKSPAGSQVWVVKKSKKPYLGAGDRSRKMREVDVLYALRGNDHVLEIKTHWEADAHLYIQTEYCEGGNLRRYLDTVGFNSRLDDFRIWKILLELSMGLTFIHQSGYIHLDMKPANILIDFEGGLKIADFGLASSWPAPKHIDGEGDRHYLAPEALKGRFDRPADVFALGMMLAEIAGNCVIPENGAHWLKLRSGEFDSVLPSLTWSADSGTLDRDSNGDPLPEDSRASMDGFLMSDADNDSLSSLKVRPGSSSEDELARAPKFMTERFDMHSMDHVVKAMLHQDPDQRPSAEEVLNCFGCQWVQSRRRSGATVYEGNFGPSDDVLATYSGDAHHYLDADMMDMS</sequence>
<dbReference type="SMART" id="SM00220">
    <property type="entry name" value="S_TKc"/>
    <property type="match status" value="1"/>
</dbReference>
<protein>
    <recommendedName>
        <fullName evidence="7">Protein kinase domain-containing protein</fullName>
    </recommendedName>
</protein>
<keyword evidence="3" id="KW-0418">Kinase</keyword>
<dbReference type="InterPro" id="IPR008271">
    <property type="entry name" value="Ser/Thr_kinase_AS"/>
</dbReference>
<feature type="compositionally biased region" description="Polar residues" evidence="6">
    <location>
        <begin position="130"/>
        <end position="149"/>
    </location>
</feature>
<feature type="compositionally biased region" description="Polar residues" evidence="6">
    <location>
        <begin position="46"/>
        <end position="65"/>
    </location>
</feature>
<dbReference type="SUPFAM" id="SSF56112">
    <property type="entry name" value="Protein kinase-like (PK-like)"/>
    <property type="match status" value="1"/>
</dbReference>
<evidence type="ECO:0000256" key="1">
    <source>
        <dbReference type="ARBA" id="ARBA00022679"/>
    </source>
</evidence>
<reference evidence="8" key="1">
    <citation type="journal article" date="2021" name="Nat. Commun.">
        <title>Genetic determinants of endophytism in the Arabidopsis root mycobiome.</title>
        <authorList>
            <person name="Mesny F."/>
            <person name="Miyauchi S."/>
            <person name="Thiergart T."/>
            <person name="Pickel B."/>
            <person name="Atanasova L."/>
            <person name="Karlsson M."/>
            <person name="Huettel B."/>
            <person name="Barry K.W."/>
            <person name="Haridas S."/>
            <person name="Chen C."/>
            <person name="Bauer D."/>
            <person name="Andreopoulos W."/>
            <person name="Pangilinan J."/>
            <person name="LaButti K."/>
            <person name="Riley R."/>
            <person name="Lipzen A."/>
            <person name="Clum A."/>
            <person name="Drula E."/>
            <person name="Henrissat B."/>
            <person name="Kohler A."/>
            <person name="Grigoriev I.V."/>
            <person name="Martin F.M."/>
            <person name="Hacquard S."/>
        </authorList>
    </citation>
    <scope>NUCLEOTIDE SEQUENCE</scope>
    <source>
        <strain evidence="8">MPI-SDFR-AT-0120</strain>
    </source>
</reference>
<keyword evidence="2" id="KW-0547">Nucleotide-binding</keyword>
<comment type="caution">
    <text evidence="8">The sequence shown here is derived from an EMBL/GenBank/DDBJ whole genome shotgun (WGS) entry which is preliminary data.</text>
</comment>
<accession>A0A8K0VUD3</accession>
<dbReference type="OrthoDB" id="5337378at2759"/>
<feature type="region of interest" description="Disordered" evidence="6">
    <location>
        <begin position="535"/>
        <end position="700"/>
    </location>
</feature>
<dbReference type="InterPro" id="IPR050339">
    <property type="entry name" value="CC_SR_Kinase"/>
</dbReference>
<dbReference type="FunFam" id="1.10.510.10:FF:002262">
    <property type="entry name" value="Mitosis inhibitor protein kinase mik1"/>
    <property type="match status" value="1"/>
</dbReference>
<name>A0A8K0VUD3_9PLEO</name>
<feature type="compositionally biased region" description="Low complexity" evidence="6">
    <location>
        <begin position="35"/>
        <end position="45"/>
    </location>
</feature>
<dbReference type="AlphaFoldDB" id="A0A8K0VUD3"/>
<dbReference type="PROSITE" id="PS50011">
    <property type="entry name" value="PROTEIN_KINASE_DOM"/>
    <property type="match status" value="1"/>
</dbReference>
<feature type="compositionally biased region" description="Polar residues" evidence="6">
    <location>
        <begin position="414"/>
        <end position="428"/>
    </location>
</feature>
<evidence type="ECO:0000313" key="9">
    <source>
        <dbReference type="Proteomes" id="UP000813461"/>
    </source>
</evidence>
<feature type="compositionally biased region" description="Polar residues" evidence="6">
    <location>
        <begin position="249"/>
        <end position="289"/>
    </location>
</feature>
<dbReference type="Proteomes" id="UP000813461">
    <property type="component" value="Unassembled WGS sequence"/>
</dbReference>
<feature type="compositionally biased region" description="Polar residues" evidence="6">
    <location>
        <begin position="558"/>
        <end position="575"/>
    </location>
</feature>
<gene>
    <name evidence="8" type="ORF">FB567DRAFT_182824</name>
</gene>
<feature type="compositionally biased region" description="Polar residues" evidence="6">
    <location>
        <begin position="362"/>
        <end position="375"/>
    </location>
</feature>
<feature type="region of interest" description="Disordered" evidence="6">
    <location>
        <begin position="734"/>
        <end position="755"/>
    </location>
</feature>
<keyword evidence="9" id="KW-1185">Reference proteome</keyword>
<comment type="similarity">
    <text evidence="5">Belongs to the protein kinase superfamily. Ser/Thr protein kinase family. GCN2 subfamily.</text>
</comment>
<dbReference type="GO" id="GO:0005634">
    <property type="term" value="C:nucleus"/>
    <property type="evidence" value="ECO:0007669"/>
    <property type="project" value="TreeGrafter"/>
</dbReference>
<feature type="domain" description="Protein kinase" evidence="7">
    <location>
        <begin position="788"/>
        <end position="1116"/>
    </location>
</feature>
<evidence type="ECO:0000256" key="2">
    <source>
        <dbReference type="ARBA" id="ARBA00022741"/>
    </source>
</evidence>
<dbReference type="GO" id="GO:0005737">
    <property type="term" value="C:cytoplasm"/>
    <property type="evidence" value="ECO:0007669"/>
    <property type="project" value="TreeGrafter"/>
</dbReference>
<feature type="compositionally biased region" description="Basic and acidic residues" evidence="6">
    <location>
        <begin position="1024"/>
        <end position="1040"/>
    </location>
</feature>
<dbReference type="Pfam" id="PF00069">
    <property type="entry name" value="Pkinase"/>
    <property type="match status" value="1"/>
</dbReference>
<feature type="compositionally biased region" description="Polar residues" evidence="6">
    <location>
        <begin position="312"/>
        <end position="334"/>
    </location>
</feature>
<proteinExistence type="inferred from homology"/>
<dbReference type="GO" id="GO:0005524">
    <property type="term" value="F:ATP binding"/>
    <property type="evidence" value="ECO:0007669"/>
    <property type="project" value="UniProtKB-KW"/>
</dbReference>
<evidence type="ECO:0000256" key="4">
    <source>
        <dbReference type="ARBA" id="ARBA00022840"/>
    </source>
</evidence>